<reference evidence="2 3" key="1">
    <citation type="journal article" date="2004" name="Nat. Biotechnol.">
        <title>The genome sequence of the capnophilic rumen bacterium Mannheimia succiniciproducens.</title>
        <authorList>
            <person name="Hong S.H."/>
            <person name="Kim J.S."/>
            <person name="Lee S.Y."/>
            <person name="In Y.H."/>
            <person name="Choi S.S."/>
            <person name="Rih J.-K."/>
            <person name="Kim C.H."/>
            <person name="Jeong H."/>
            <person name="Hur C.G."/>
            <person name="Kim J.J."/>
        </authorList>
    </citation>
    <scope>NUCLEOTIDE SEQUENCE [LARGE SCALE GENOMIC DNA]</scope>
    <source>
        <strain evidence="3">KCTC 0769BP / MBEL55E</strain>
    </source>
</reference>
<keyword evidence="3" id="KW-1185">Reference proteome</keyword>
<dbReference type="AlphaFoldDB" id="Q65UW7"/>
<sequence length="50" mass="5671">MNLSYANGSRGASKMSKNRPDFYDQHTSIATRTATTGKIHRRFNLWRIGG</sequence>
<gene>
    <name evidence="2" type="ordered locus">MS0636</name>
</gene>
<dbReference type="HOGENOM" id="CLU_3119518_0_0_6"/>
<evidence type="ECO:0000313" key="2">
    <source>
        <dbReference type="EMBL" id="AAU37243.1"/>
    </source>
</evidence>
<proteinExistence type="predicted"/>
<accession>Q65UW7</accession>
<evidence type="ECO:0000313" key="3">
    <source>
        <dbReference type="Proteomes" id="UP000000607"/>
    </source>
</evidence>
<name>Q65UW7_MANSM</name>
<feature type="region of interest" description="Disordered" evidence="1">
    <location>
        <begin position="1"/>
        <end position="21"/>
    </location>
</feature>
<organism evidence="2 3">
    <name type="scientific">Mannheimia succiniciproducens (strain KCTC 0769BP / MBEL55E)</name>
    <dbReference type="NCBI Taxonomy" id="221988"/>
    <lineage>
        <taxon>Bacteria</taxon>
        <taxon>Pseudomonadati</taxon>
        <taxon>Pseudomonadota</taxon>
        <taxon>Gammaproteobacteria</taxon>
        <taxon>Pasteurellales</taxon>
        <taxon>Pasteurellaceae</taxon>
        <taxon>Basfia</taxon>
    </lineage>
</organism>
<dbReference type="STRING" id="221988.MS0636"/>
<dbReference type="Proteomes" id="UP000000607">
    <property type="component" value="Chromosome"/>
</dbReference>
<protein>
    <submittedName>
        <fullName evidence="2">Uncharacterized protein</fullName>
    </submittedName>
</protein>
<dbReference type="EMBL" id="AE016827">
    <property type="protein sequence ID" value="AAU37243.1"/>
    <property type="molecule type" value="Genomic_DNA"/>
</dbReference>
<evidence type="ECO:0000256" key="1">
    <source>
        <dbReference type="SAM" id="MobiDB-lite"/>
    </source>
</evidence>
<dbReference type="KEGG" id="msu:MS0636"/>